<feature type="domain" description="GH16" evidence="2">
    <location>
        <begin position="44"/>
        <end position="301"/>
    </location>
</feature>
<protein>
    <recommendedName>
        <fullName evidence="2">GH16 domain-containing protein</fullName>
    </recommendedName>
</protein>
<dbReference type="CDD" id="cd02181">
    <property type="entry name" value="GH16_fungal_Lam16A_glucanase"/>
    <property type="match status" value="1"/>
</dbReference>
<dbReference type="OrthoDB" id="192832at2759"/>
<dbReference type="Pfam" id="PF26113">
    <property type="entry name" value="GH16_XgeA"/>
    <property type="match status" value="1"/>
</dbReference>
<evidence type="ECO:0000313" key="3">
    <source>
        <dbReference type="EMBL" id="KZW00245.1"/>
    </source>
</evidence>
<evidence type="ECO:0000259" key="2">
    <source>
        <dbReference type="PROSITE" id="PS51762"/>
    </source>
</evidence>
<accession>A0A165N5J1</accession>
<proteinExistence type="predicted"/>
<reference evidence="3 4" key="1">
    <citation type="journal article" date="2016" name="Mol. Biol. Evol.">
        <title>Comparative Genomics of Early-Diverging Mushroom-Forming Fungi Provides Insights into the Origins of Lignocellulose Decay Capabilities.</title>
        <authorList>
            <person name="Nagy L.G."/>
            <person name="Riley R."/>
            <person name="Tritt A."/>
            <person name="Adam C."/>
            <person name="Daum C."/>
            <person name="Floudas D."/>
            <person name="Sun H."/>
            <person name="Yadav J.S."/>
            <person name="Pangilinan J."/>
            <person name="Larsson K.H."/>
            <person name="Matsuura K."/>
            <person name="Barry K."/>
            <person name="Labutti K."/>
            <person name="Kuo R."/>
            <person name="Ohm R.A."/>
            <person name="Bhattacharya S.S."/>
            <person name="Shirouzu T."/>
            <person name="Yoshinaga Y."/>
            <person name="Martin F.M."/>
            <person name="Grigoriev I.V."/>
            <person name="Hibbett D.S."/>
        </authorList>
    </citation>
    <scope>NUCLEOTIDE SEQUENCE [LARGE SCALE GENOMIC DNA]</scope>
    <source>
        <strain evidence="3 4">HHB12029</strain>
    </source>
</reference>
<keyword evidence="4" id="KW-1185">Reference proteome</keyword>
<dbReference type="Gene3D" id="2.60.120.200">
    <property type="match status" value="1"/>
</dbReference>
<evidence type="ECO:0000313" key="4">
    <source>
        <dbReference type="Proteomes" id="UP000077266"/>
    </source>
</evidence>
<organism evidence="3 4">
    <name type="scientific">Exidia glandulosa HHB12029</name>
    <dbReference type="NCBI Taxonomy" id="1314781"/>
    <lineage>
        <taxon>Eukaryota</taxon>
        <taxon>Fungi</taxon>
        <taxon>Dikarya</taxon>
        <taxon>Basidiomycota</taxon>
        <taxon>Agaricomycotina</taxon>
        <taxon>Agaricomycetes</taxon>
        <taxon>Auriculariales</taxon>
        <taxon>Exidiaceae</taxon>
        <taxon>Exidia</taxon>
    </lineage>
</organism>
<keyword evidence="1" id="KW-0732">Signal</keyword>
<feature type="signal peptide" evidence="1">
    <location>
        <begin position="1"/>
        <end position="24"/>
    </location>
</feature>
<dbReference type="PANTHER" id="PTHR10963">
    <property type="entry name" value="GLYCOSYL HYDROLASE-RELATED"/>
    <property type="match status" value="1"/>
</dbReference>
<dbReference type="STRING" id="1314781.A0A165N5J1"/>
<dbReference type="InterPro" id="IPR050546">
    <property type="entry name" value="Glycosyl_Hydrlase_16"/>
</dbReference>
<dbReference type="InParanoid" id="A0A165N5J1"/>
<dbReference type="GO" id="GO:0009251">
    <property type="term" value="P:glucan catabolic process"/>
    <property type="evidence" value="ECO:0007669"/>
    <property type="project" value="TreeGrafter"/>
</dbReference>
<dbReference type="PANTHER" id="PTHR10963:SF24">
    <property type="entry name" value="GLYCOSIDASE C21B10.07-RELATED"/>
    <property type="match status" value="1"/>
</dbReference>
<feature type="chain" id="PRO_5007862977" description="GH16 domain-containing protein" evidence="1">
    <location>
        <begin position="25"/>
        <end position="362"/>
    </location>
</feature>
<dbReference type="InterPro" id="IPR013320">
    <property type="entry name" value="ConA-like_dom_sf"/>
</dbReference>
<sequence>MWTGYVVWLTAALAALVLASGVAAADELCDLSRVYLLDDDHRGPGFAQNFVWETFNDPTHGRVNYVDQDQAFAKNLSYFTPHKFIMRVDDENVVSDDARGRDSVRITSRKSYNDSLFILDIVHMPTGCGTWPAWWTVSKKGPWPAGGEVDIIEGVNNGVDNLSSLHTSSGCTMNATRPMTGGATSTNCDAHVNGNQGCGVSYTEPASFGAPFNAAGGGWYAIERNGVCGISVWFWSRDSDDVPIDVQFPSPAVRPDVRWGTPSAVFLPDQCDIDTYFDAHHIVFDDTLCGDWAGEVYNSMGCPGSCVDFVNNNPSSFKEAYWEINSLRTYTPFLFSEPPSPIPAPIPHHQHIMDDVSLMVPV</sequence>
<dbReference type="PROSITE" id="PS51762">
    <property type="entry name" value="GH16_2"/>
    <property type="match status" value="1"/>
</dbReference>
<dbReference type="Proteomes" id="UP000077266">
    <property type="component" value="Unassembled WGS sequence"/>
</dbReference>
<name>A0A165N5J1_EXIGL</name>
<dbReference type="AlphaFoldDB" id="A0A165N5J1"/>
<dbReference type="InterPro" id="IPR000757">
    <property type="entry name" value="Beta-glucanase-like"/>
</dbReference>
<dbReference type="SUPFAM" id="SSF49899">
    <property type="entry name" value="Concanavalin A-like lectins/glucanases"/>
    <property type="match status" value="1"/>
</dbReference>
<dbReference type="GO" id="GO:0004553">
    <property type="term" value="F:hydrolase activity, hydrolyzing O-glycosyl compounds"/>
    <property type="evidence" value="ECO:0007669"/>
    <property type="project" value="InterPro"/>
</dbReference>
<dbReference type="EMBL" id="KV425902">
    <property type="protein sequence ID" value="KZW00245.1"/>
    <property type="molecule type" value="Genomic_DNA"/>
</dbReference>
<gene>
    <name evidence="3" type="ORF">EXIGLDRAFT_830896</name>
</gene>
<evidence type="ECO:0000256" key="1">
    <source>
        <dbReference type="SAM" id="SignalP"/>
    </source>
</evidence>